<gene>
    <name evidence="2" type="ORF">Golob_017927</name>
</gene>
<accession>A0A7J8M8U6</accession>
<feature type="compositionally biased region" description="Low complexity" evidence="1">
    <location>
        <begin position="24"/>
        <end position="42"/>
    </location>
</feature>
<dbReference type="Proteomes" id="UP000593572">
    <property type="component" value="Unassembled WGS sequence"/>
</dbReference>
<dbReference type="EMBL" id="JABEZX010000007">
    <property type="protein sequence ID" value="MBA0561073.1"/>
    <property type="molecule type" value="Genomic_DNA"/>
</dbReference>
<dbReference type="AlphaFoldDB" id="A0A7J8M8U6"/>
<protein>
    <submittedName>
        <fullName evidence="2">Uncharacterized protein</fullName>
    </submittedName>
</protein>
<reference evidence="2 3" key="1">
    <citation type="journal article" date="2019" name="Genome Biol. Evol.">
        <title>Insights into the evolution of the New World diploid cottons (Gossypium, subgenus Houzingenia) based on genome sequencing.</title>
        <authorList>
            <person name="Grover C.E."/>
            <person name="Arick M.A. 2nd"/>
            <person name="Thrash A."/>
            <person name="Conover J.L."/>
            <person name="Sanders W.S."/>
            <person name="Peterson D.G."/>
            <person name="Frelichowski J.E."/>
            <person name="Scheffler J.A."/>
            <person name="Scheffler B.E."/>
            <person name="Wendel J.F."/>
        </authorList>
    </citation>
    <scope>NUCLEOTIDE SEQUENCE [LARGE SCALE GENOMIC DNA]</scope>
    <source>
        <strain evidence="2">157</strain>
        <tissue evidence="2">Leaf</tissue>
    </source>
</reference>
<name>A0A7J8M8U6_9ROSI</name>
<sequence>MAEMLSSMDSRSGDEKSSMSSIKTVDLTGDTTSVTVTKTKKK</sequence>
<proteinExistence type="predicted"/>
<feature type="region of interest" description="Disordered" evidence="1">
    <location>
        <begin position="1"/>
        <end position="42"/>
    </location>
</feature>
<comment type="caution">
    <text evidence="2">The sequence shown here is derived from an EMBL/GenBank/DDBJ whole genome shotgun (WGS) entry which is preliminary data.</text>
</comment>
<evidence type="ECO:0000256" key="1">
    <source>
        <dbReference type="SAM" id="MobiDB-lite"/>
    </source>
</evidence>
<keyword evidence="3" id="KW-1185">Reference proteome</keyword>
<evidence type="ECO:0000313" key="2">
    <source>
        <dbReference type="EMBL" id="MBA0561073.1"/>
    </source>
</evidence>
<evidence type="ECO:0000313" key="3">
    <source>
        <dbReference type="Proteomes" id="UP000593572"/>
    </source>
</evidence>
<organism evidence="2 3">
    <name type="scientific">Gossypium lobatum</name>
    <dbReference type="NCBI Taxonomy" id="34289"/>
    <lineage>
        <taxon>Eukaryota</taxon>
        <taxon>Viridiplantae</taxon>
        <taxon>Streptophyta</taxon>
        <taxon>Embryophyta</taxon>
        <taxon>Tracheophyta</taxon>
        <taxon>Spermatophyta</taxon>
        <taxon>Magnoliopsida</taxon>
        <taxon>eudicotyledons</taxon>
        <taxon>Gunneridae</taxon>
        <taxon>Pentapetalae</taxon>
        <taxon>rosids</taxon>
        <taxon>malvids</taxon>
        <taxon>Malvales</taxon>
        <taxon>Malvaceae</taxon>
        <taxon>Malvoideae</taxon>
        <taxon>Gossypium</taxon>
    </lineage>
</organism>